<dbReference type="SMART" id="SM00382">
    <property type="entry name" value="AAA"/>
    <property type="match status" value="1"/>
</dbReference>
<sequence>MASRKDEVLQLLNELNQKVTAIDVASKLGMDRANASRYLNDLFKEQKIDKLSGKPVYYEAKQQAAEGIQNEQTEGTAFDRLIGSEQSLKVSIQQAKAAILYPPNGLHTLILGKTGTGKSLFAECMYQFAKESAMIPSEAPFISFNCADYAQNPQLLFGHIFGVVKGAYTGAEETREGLLAQADGGILFLDEIHRLPPEGQEMLFTFIDKGEYRPLGESAKVHRAQVEIIGATTESPDNFLLETFTRRIPMTITLPQLSERNLEERYQMVEFFLKQEARRLNQPIRVHRQALIAFLLYHASANVGQLQRDLKLACAKAFLHYKTKAANYILIEQDDLPIHVQKGLLHMKDEPEKLNRLIDINKTIFKFADASEASQDLHVELNDVYQAIQDKAEELLKEGKDQSELEAELYVDVDQYFHDYMVQLPTQQTAKEIIDPEVWELTEEVYDIAEKRLSRSYNDKMKFAFSLHLQSTIERIREQKHIVHPDLNNVRKKYPKEFQVAIELSTTIEQALNIEIPFDEIGFLTMFLTAEVVDSMFVSESQVEVLVLMHGRSTASSMVETVQELLSIESGTAIDMPLTMDVKTMYEKVKNRVLKLNPQKGVLILSDMGSLTSFGNMLTEELGIRTKTVTMTSTPVVLEAIRKASLGRGLEDIYQSCQQLFENKYKAHVLRTKPAKNAVILTCFTGEGVAEQLRMRIAPIIDESKVEIILLQFLHKDAFRERIDQLMEEYNILAIMGSVEFEYQNIPFFSALEVFSDGGLDIAKRIISDEVPYEKLIASLSGNLTAVDSVEELVYFLRKLISELQIQLNLILEPGVDIGMILHLAFLIERVQLGAVDREFPDLNEFVKQHMVEMQVTQQMMENVEREYQITIPQSEIAYLTQMMLANRVGAGSGE</sequence>
<dbReference type="InterPro" id="IPR011608">
    <property type="entry name" value="PRD"/>
</dbReference>
<dbReference type="InterPro" id="IPR036634">
    <property type="entry name" value="PRD_sf"/>
</dbReference>
<dbReference type="InterPro" id="IPR002078">
    <property type="entry name" value="Sigma_54_int"/>
</dbReference>
<feature type="domain" description="PRD" evidence="8">
    <location>
        <begin position="788"/>
        <end position="894"/>
    </location>
</feature>
<feature type="domain" description="Sigma-54 factor interaction" evidence="6">
    <location>
        <begin position="81"/>
        <end position="315"/>
    </location>
</feature>
<dbReference type="CDD" id="cd00009">
    <property type="entry name" value="AAA"/>
    <property type="match status" value="1"/>
</dbReference>
<dbReference type="InterPro" id="IPR033887">
    <property type="entry name" value="PTS_IIA_man"/>
</dbReference>
<dbReference type="SUPFAM" id="SSF53062">
    <property type="entry name" value="PTS system fructose IIA component-like"/>
    <property type="match status" value="1"/>
</dbReference>
<evidence type="ECO:0000259" key="6">
    <source>
        <dbReference type="PROSITE" id="PS50045"/>
    </source>
</evidence>
<dbReference type="SUPFAM" id="SSF46785">
    <property type="entry name" value="Winged helix' DNA-binding domain"/>
    <property type="match status" value="1"/>
</dbReference>
<keyword evidence="1" id="KW-0808">Transferase</keyword>
<dbReference type="Pfam" id="PF00158">
    <property type="entry name" value="Sigma54_activat"/>
    <property type="match status" value="1"/>
</dbReference>
<evidence type="ECO:0000259" key="7">
    <source>
        <dbReference type="PROSITE" id="PS51096"/>
    </source>
</evidence>
<keyword evidence="4" id="KW-0067">ATP-binding</keyword>
<feature type="domain" description="PTS EIIA type-4" evidence="7">
    <location>
        <begin position="542"/>
        <end position="679"/>
    </location>
</feature>
<comment type="caution">
    <text evidence="9">The sequence shown here is derived from an EMBL/GenBank/DDBJ whole genome shotgun (WGS) entry which is preliminary data.</text>
</comment>
<keyword evidence="3" id="KW-0418">Kinase</keyword>
<dbReference type="PROSITE" id="PS00676">
    <property type="entry name" value="SIGMA54_INTERACT_2"/>
    <property type="match status" value="1"/>
</dbReference>
<evidence type="ECO:0000256" key="4">
    <source>
        <dbReference type="ARBA" id="ARBA00022840"/>
    </source>
</evidence>
<dbReference type="Gene3D" id="3.40.50.300">
    <property type="entry name" value="P-loop containing nucleotide triphosphate hydrolases"/>
    <property type="match status" value="1"/>
</dbReference>
<dbReference type="InterPro" id="IPR025943">
    <property type="entry name" value="Sigma_54_int_dom_ATP-bd_2"/>
</dbReference>
<keyword evidence="5" id="KW-0238">DNA-binding</keyword>
<reference evidence="9 10" key="1">
    <citation type="journal article" date="2014" name="Int. J. Syst. Evol. Microbiol.">
        <title>Listeria floridensis sp. nov., Listeria aquatica sp. nov., Listeria cornellensis sp. nov., Listeria riparia sp. nov. and Listeria grandensis sp. nov., from agricultural and natural environments.</title>
        <authorList>
            <person name="den Bakker H.C."/>
            <person name="Warchocki S."/>
            <person name="Wright E.M."/>
            <person name="Allred A.F."/>
            <person name="Ahlstrom C."/>
            <person name="Manuel C.S."/>
            <person name="Stasiewicz M.J."/>
            <person name="Burrell A."/>
            <person name="Roof S."/>
            <person name="Strawn L."/>
            <person name="Fortes E.D."/>
            <person name="Nightingale K.K."/>
            <person name="Kephart D."/>
            <person name="Wiedmann M."/>
        </authorList>
    </citation>
    <scope>NUCLEOTIDE SEQUENCE [LARGE SCALE GENOMIC DNA]</scope>
    <source>
        <strain evidence="9 10">FSL S10-1187</strain>
    </source>
</reference>
<dbReference type="PROSITE" id="PS50045">
    <property type="entry name" value="SIGMA54_INTERACT_4"/>
    <property type="match status" value="1"/>
</dbReference>
<dbReference type="RefSeq" id="WP_036097802.1">
    <property type="nucleotide sequence ID" value="NZ_AODF01000026.1"/>
</dbReference>
<feature type="domain" description="PRD" evidence="8">
    <location>
        <begin position="433"/>
        <end position="538"/>
    </location>
</feature>
<evidence type="ECO:0000259" key="8">
    <source>
        <dbReference type="PROSITE" id="PS51372"/>
    </source>
</evidence>
<dbReference type="PROSITE" id="PS51096">
    <property type="entry name" value="PTS_EIIA_TYPE_4"/>
    <property type="match status" value="1"/>
</dbReference>
<dbReference type="SUPFAM" id="SSF63520">
    <property type="entry name" value="PTS-regulatory domain, PRD"/>
    <property type="match status" value="2"/>
</dbReference>
<organism evidence="9 10">
    <name type="scientific">Listeria floridensis FSL S10-1187</name>
    <dbReference type="NCBI Taxonomy" id="1265817"/>
    <lineage>
        <taxon>Bacteria</taxon>
        <taxon>Bacillati</taxon>
        <taxon>Bacillota</taxon>
        <taxon>Bacilli</taxon>
        <taxon>Bacillales</taxon>
        <taxon>Listeriaceae</taxon>
        <taxon>Listeria</taxon>
    </lineage>
</organism>
<dbReference type="InterPro" id="IPR004701">
    <property type="entry name" value="PTS_EIIA_man-typ"/>
</dbReference>
<evidence type="ECO:0000256" key="2">
    <source>
        <dbReference type="ARBA" id="ARBA00022741"/>
    </source>
</evidence>
<dbReference type="Gene3D" id="1.10.10.10">
    <property type="entry name" value="Winged helix-like DNA-binding domain superfamily/Winged helix DNA-binding domain"/>
    <property type="match status" value="1"/>
</dbReference>
<dbReference type="PANTHER" id="PTHR32071">
    <property type="entry name" value="TRANSCRIPTIONAL REGULATORY PROTEIN"/>
    <property type="match status" value="1"/>
</dbReference>
<dbReference type="InterPro" id="IPR036388">
    <property type="entry name" value="WH-like_DNA-bd_sf"/>
</dbReference>
<keyword evidence="2" id="KW-0547">Nucleotide-binding</keyword>
<protein>
    <submittedName>
        <fullName evidence="9">Sigma-54 interaction domain-containing protein</fullName>
    </submittedName>
</protein>
<dbReference type="PROSITE" id="PS51372">
    <property type="entry name" value="PRD_2"/>
    <property type="match status" value="2"/>
</dbReference>
<evidence type="ECO:0000313" key="9">
    <source>
        <dbReference type="EMBL" id="EUJ29160.1"/>
    </source>
</evidence>
<dbReference type="PANTHER" id="PTHR32071:SF38">
    <property type="entry name" value="PSP OPERON TRANSCRIPTIONAL ACTIVATOR"/>
    <property type="match status" value="1"/>
</dbReference>
<accession>A0ABN0RDN7</accession>
<dbReference type="Pfam" id="PF00874">
    <property type="entry name" value="PRD"/>
    <property type="match status" value="2"/>
</dbReference>
<dbReference type="InterPro" id="IPR003593">
    <property type="entry name" value="AAA+_ATPase"/>
</dbReference>
<dbReference type="EMBL" id="AODF01000026">
    <property type="protein sequence ID" value="EUJ29160.1"/>
    <property type="molecule type" value="Genomic_DNA"/>
</dbReference>
<dbReference type="InterPro" id="IPR036390">
    <property type="entry name" value="WH_DNA-bd_sf"/>
</dbReference>
<dbReference type="SUPFAM" id="SSF52540">
    <property type="entry name" value="P-loop containing nucleoside triphosphate hydrolases"/>
    <property type="match status" value="1"/>
</dbReference>
<evidence type="ECO:0000256" key="3">
    <source>
        <dbReference type="ARBA" id="ARBA00022777"/>
    </source>
</evidence>
<dbReference type="Pfam" id="PF03610">
    <property type="entry name" value="EIIA-man"/>
    <property type="match status" value="1"/>
</dbReference>
<dbReference type="Gene3D" id="1.10.1790.10">
    <property type="entry name" value="PRD domain"/>
    <property type="match status" value="2"/>
</dbReference>
<dbReference type="Proteomes" id="UP000019249">
    <property type="component" value="Unassembled WGS sequence"/>
</dbReference>
<evidence type="ECO:0000256" key="1">
    <source>
        <dbReference type="ARBA" id="ARBA00022679"/>
    </source>
</evidence>
<evidence type="ECO:0000256" key="5">
    <source>
        <dbReference type="ARBA" id="ARBA00023125"/>
    </source>
</evidence>
<dbReference type="CDD" id="cd00006">
    <property type="entry name" value="PTS_IIA_man"/>
    <property type="match status" value="1"/>
</dbReference>
<dbReference type="InterPro" id="IPR036662">
    <property type="entry name" value="PTS_EIIA_man-typ_sf"/>
</dbReference>
<dbReference type="InterPro" id="IPR027417">
    <property type="entry name" value="P-loop_NTPase"/>
</dbReference>
<name>A0ABN0RDN7_9LIST</name>
<dbReference type="Gene3D" id="3.40.50.510">
    <property type="entry name" value="Phosphotransferase system, mannose-type IIA component"/>
    <property type="match status" value="1"/>
</dbReference>
<proteinExistence type="predicted"/>
<gene>
    <name evidence="9" type="ORF">MFLO_11255</name>
</gene>
<evidence type="ECO:0000313" key="10">
    <source>
        <dbReference type="Proteomes" id="UP000019249"/>
    </source>
</evidence>
<keyword evidence="10" id="KW-1185">Reference proteome</keyword>